<dbReference type="EMBL" id="JACTAM010000012">
    <property type="protein sequence ID" value="KAI2658318.1"/>
    <property type="molecule type" value="Genomic_DNA"/>
</dbReference>
<dbReference type="InterPro" id="IPR001314">
    <property type="entry name" value="Peptidase_S1A"/>
</dbReference>
<feature type="domain" description="SRCR" evidence="6">
    <location>
        <begin position="293"/>
        <end position="393"/>
    </location>
</feature>
<feature type="domain" description="SRCR" evidence="6">
    <location>
        <begin position="483"/>
        <end position="529"/>
    </location>
</feature>
<dbReference type="PROSITE" id="PS00420">
    <property type="entry name" value="SRCR_1"/>
    <property type="match status" value="2"/>
</dbReference>
<keyword evidence="2" id="KW-0325">Glycoprotein</keyword>
<evidence type="ECO:0000313" key="7">
    <source>
        <dbReference type="EMBL" id="KAI2658318.1"/>
    </source>
</evidence>
<dbReference type="SUPFAM" id="SSF50494">
    <property type="entry name" value="Trypsin-like serine proteases"/>
    <property type="match status" value="1"/>
</dbReference>
<feature type="disulfide bond" evidence="3">
    <location>
        <begin position="163"/>
        <end position="227"/>
    </location>
</feature>
<protein>
    <submittedName>
        <fullName evidence="7">Neurotrypsin</fullName>
    </submittedName>
</protein>
<feature type="disulfide bond" evidence="3">
    <location>
        <begin position="176"/>
        <end position="237"/>
    </location>
</feature>
<dbReference type="PANTHER" id="PTHR48071">
    <property type="entry name" value="SRCR DOMAIN-CONTAINING PROTEIN"/>
    <property type="match status" value="1"/>
</dbReference>
<sequence>MDYLGRENELSYGAELRVCVSKCTIRMLCVNDLISAAIRSASVLPLAWSGTEGHLLSAPALSNPSSFMLEKEAEKGSRCPLSLSFKGLRNQCSGLGGVVEAKLGSPCLKWTEFPDYVQQYPGRGLGEHNFCRNPDRAVRLAGGSSSKSGRLEVYLNGQWGSVCDTHWTDRDASVVCRQLGLGEIGTALQHSYFGPGSGLFHYARLGCRGDEKSLLECRSRKFVTSDCNHGNEAGVVCAPPEEKTCNPPELLGYFTERVSHAEHSLLCVTTFINVFVALGHDSWFACSGNGPPLRLVGGEEDFEGRVEVFHDGRWGTICDDQWDDMDAEVVCRQLGLGGGAEVAPAGVFGEGTGLILLDDVECEGSESSLLECKHSVWGRHDCSHSEDVGIRCHRVETNEVPLAPESTGKLSSTHTNICVSVKVEIQEADGETAASNSVSQCQATHKQVRRVSAQVSRAGYDNQNEHIDQEAESGVSKARPMGYFGAGKGTFHLINVRCTGKESFLGECPSKGQESHACKHGQDAGVVCDYLPEPEADIAVVGTHTCGMRAGAERRSKRIVGGYKSLRGDWPWQASLWLRSQSKGNQPLCGATLINSCWLLTAAHCFKRFGSDASRYVVKLGDYHTREQDDFERVLSPERIEVHRKYRTESWEHDVALIRLKGAEGKCVSFNPHTNAACLPAPGSKWGKRPASYTENPSTLLQAWVPLLPSWQCKKRYGERFTSHDMLCAGSMTSDLRKHADSCQGDSGGPLVCQGEAGRWVLTGVISWGHGCGDPSYPGVYSRVSRYLPWIEQVTHSTAPLQH</sequence>
<dbReference type="InterPro" id="IPR036772">
    <property type="entry name" value="SRCR-like_dom_sf"/>
</dbReference>
<reference evidence="7 8" key="1">
    <citation type="submission" date="2022-01" db="EMBL/GenBank/DDBJ databases">
        <title>A high-quality chromosome-level genome assembly of rohu carp, Labeo rohita.</title>
        <authorList>
            <person name="Arick M.A. II"/>
            <person name="Hsu C.-Y."/>
            <person name="Magbanua Z."/>
            <person name="Pechanova O."/>
            <person name="Grover C."/>
            <person name="Miller E."/>
            <person name="Thrash A."/>
            <person name="Ezzel L."/>
            <person name="Alam S."/>
            <person name="Benzie J."/>
            <person name="Hamilton M."/>
            <person name="Karsi A."/>
            <person name="Lawrence M.L."/>
            <person name="Peterson D.G."/>
        </authorList>
    </citation>
    <scope>NUCLEOTIDE SEQUENCE [LARGE SCALE GENOMIC DNA]</scope>
    <source>
        <strain evidence="8">BAU-BD-2019</strain>
        <tissue evidence="7">Blood</tissue>
    </source>
</reference>
<feature type="disulfide bond" evidence="3">
    <location>
        <begin position="318"/>
        <end position="382"/>
    </location>
</feature>
<dbReference type="InterPro" id="IPR043504">
    <property type="entry name" value="Peptidase_S1_PA_chymotrypsin"/>
</dbReference>
<comment type="caution">
    <text evidence="7">The sequence shown here is derived from an EMBL/GenBank/DDBJ whole genome shotgun (WGS) entry which is preliminary data.</text>
</comment>
<dbReference type="Pfam" id="PF00089">
    <property type="entry name" value="Trypsin"/>
    <property type="match status" value="1"/>
</dbReference>
<evidence type="ECO:0000313" key="8">
    <source>
        <dbReference type="Proteomes" id="UP000830375"/>
    </source>
</evidence>
<dbReference type="PROSITE" id="PS00135">
    <property type="entry name" value="TRYPSIN_SER"/>
    <property type="match status" value="1"/>
</dbReference>
<keyword evidence="4" id="KW-0645">Protease</keyword>
<evidence type="ECO:0000256" key="1">
    <source>
        <dbReference type="ARBA" id="ARBA00023157"/>
    </source>
</evidence>
<dbReference type="InterPro" id="IPR013806">
    <property type="entry name" value="Kringle-like"/>
</dbReference>
<organism evidence="7 8">
    <name type="scientific">Labeo rohita</name>
    <name type="common">Indian major carp</name>
    <name type="synonym">Cyprinus rohita</name>
    <dbReference type="NCBI Taxonomy" id="84645"/>
    <lineage>
        <taxon>Eukaryota</taxon>
        <taxon>Metazoa</taxon>
        <taxon>Chordata</taxon>
        <taxon>Craniata</taxon>
        <taxon>Vertebrata</taxon>
        <taxon>Euteleostomi</taxon>
        <taxon>Actinopterygii</taxon>
        <taxon>Neopterygii</taxon>
        <taxon>Teleostei</taxon>
        <taxon>Ostariophysi</taxon>
        <taxon>Cypriniformes</taxon>
        <taxon>Cyprinidae</taxon>
        <taxon>Labeoninae</taxon>
        <taxon>Labeonini</taxon>
        <taxon>Labeo</taxon>
    </lineage>
</organism>
<keyword evidence="1 3" id="KW-1015">Disulfide bond</keyword>
<dbReference type="InterPro" id="IPR033116">
    <property type="entry name" value="TRYPSIN_SER"/>
</dbReference>
<keyword evidence="4" id="KW-0378">Hydrolase</keyword>
<dbReference type="PROSITE" id="PS50240">
    <property type="entry name" value="TRYPSIN_DOM"/>
    <property type="match status" value="1"/>
</dbReference>
<dbReference type="Gene3D" id="3.10.250.10">
    <property type="entry name" value="SRCR-like domain"/>
    <property type="match status" value="3"/>
</dbReference>
<name>A0ABQ8M8Y3_LABRO</name>
<evidence type="ECO:0000259" key="5">
    <source>
        <dbReference type="PROSITE" id="PS50240"/>
    </source>
</evidence>
<dbReference type="PRINTS" id="PR00722">
    <property type="entry name" value="CHYMOTRYPSIN"/>
</dbReference>
<dbReference type="InterPro" id="IPR018114">
    <property type="entry name" value="TRYPSIN_HIS"/>
</dbReference>
<evidence type="ECO:0000256" key="3">
    <source>
        <dbReference type="PROSITE-ProRule" id="PRU00196"/>
    </source>
</evidence>
<feature type="disulfide bond" evidence="3">
    <location>
        <begin position="331"/>
        <end position="392"/>
    </location>
</feature>
<dbReference type="InterPro" id="IPR001190">
    <property type="entry name" value="SRCR"/>
</dbReference>
<evidence type="ECO:0000256" key="2">
    <source>
        <dbReference type="ARBA" id="ARBA00023180"/>
    </source>
</evidence>
<feature type="disulfide bond" evidence="3">
    <location>
        <begin position="498"/>
        <end position="508"/>
    </location>
</feature>
<comment type="caution">
    <text evidence="3">Lacks conserved residue(s) required for the propagation of feature annotation.</text>
</comment>
<dbReference type="PRINTS" id="PR00258">
    <property type="entry name" value="SPERACTRCPTR"/>
</dbReference>
<feature type="disulfide bond" evidence="3">
    <location>
        <begin position="362"/>
        <end position="372"/>
    </location>
</feature>
<dbReference type="SMART" id="SM00202">
    <property type="entry name" value="SR"/>
    <property type="match status" value="3"/>
</dbReference>
<gene>
    <name evidence="7" type="ORF">H4Q32_016359</name>
</gene>
<feature type="domain" description="SRCR" evidence="6">
    <location>
        <begin position="138"/>
        <end position="238"/>
    </location>
</feature>
<keyword evidence="4" id="KW-0720">Serine protease</keyword>
<feature type="domain" description="Peptidase S1" evidence="5">
    <location>
        <begin position="559"/>
        <end position="796"/>
    </location>
</feature>
<feature type="disulfide bond" evidence="3">
    <location>
        <begin position="207"/>
        <end position="217"/>
    </location>
</feature>
<dbReference type="PROSITE" id="PS00134">
    <property type="entry name" value="TRYPSIN_HIS"/>
    <property type="match status" value="1"/>
</dbReference>
<dbReference type="CDD" id="cd00190">
    <property type="entry name" value="Tryp_SPc"/>
    <property type="match status" value="1"/>
</dbReference>
<dbReference type="Pfam" id="PF00530">
    <property type="entry name" value="SRCR"/>
    <property type="match status" value="3"/>
</dbReference>
<dbReference type="InterPro" id="IPR001254">
    <property type="entry name" value="Trypsin_dom"/>
</dbReference>
<dbReference type="SUPFAM" id="SSF57440">
    <property type="entry name" value="Kringle-like"/>
    <property type="match status" value="1"/>
</dbReference>
<dbReference type="SUPFAM" id="SSF56487">
    <property type="entry name" value="SRCR-like"/>
    <property type="match status" value="3"/>
</dbReference>
<dbReference type="SMART" id="SM00020">
    <property type="entry name" value="Tryp_SPc"/>
    <property type="match status" value="1"/>
</dbReference>
<dbReference type="Proteomes" id="UP000830375">
    <property type="component" value="Unassembled WGS sequence"/>
</dbReference>
<dbReference type="InterPro" id="IPR009003">
    <property type="entry name" value="Peptidase_S1_PA"/>
</dbReference>
<evidence type="ECO:0000259" key="6">
    <source>
        <dbReference type="PROSITE" id="PS50287"/>
    </source>
</evidence>
<keyword evidence="8" id="KW-1185">Reference proteome</keyword>
<accession>A0ABQ8M8Y3</accession>
<dbReference type="PROSITE" id="PS50287">
    <property type="entry name" value="SRCR_2"/>
    <property type="match status" value="3"/>
</dbReference>
<dbReference type="PANTHER" id="PTHR48071:SF4">
    <property type="entry name" value="NEUROTRYPSIN-RELATED"/>
    <property type="match status" value="1"/>
</dbReference>
<proteinExistence type="predicted"/>
<evidence type="ECO:0000256" key="4">
    <source>
        <dbReference type="RuleBase" id="RU363034"/>
    </source>
</evidence>
<dbReference type="Gene3D" id="2.40.10.10">
    <property type="entry name" value="Trypsin-like serine proteases"/>
    <property type="match status" value="2"/>
</dbReference>